<feature type="region of interest" description="Disordered" evidence="1">
    <location>
        <begin position="538"/>
        <end position="613"/>
    </location>
</feature>
<feature type="region of interest" description="Disordered" evidence="1">
    <location>
        <begin position="375"/>
        <end position="399"/>
    </location>
</feature>
<reference evidence="2 3" key="1">
    <citation type="journal article" date="2016" name="Mol. Biol. Evol.">
        <title>Comparative Genomics of Early-Diverging Mushroom-Forming Fungi Provides Insights into the Origins of Lignocellulose Decay Capabilities.</title>
        <authorList>
            <person name="Nagy L.G."/>
            <person name="Riley R."/>
            <person name="Tritt A."/>
            <person name="Adam C."/>
            <person name="Daum C."/>
            <person name="Floudas D."/>
            <person name="Sun H."/>
            <person name="Yadav J.S."/>
            <person name="Pangilinan J."/>
            <person name="Larsson K.H."/>
            <person name="Matsuura K."/>
            <person name="Barry K."/>
            <person name="Labutti K."/>
            <person name="Kuo R."/>
            <person name="Ohm R.A."/>
            <person name="Bhattacharya S.S."/>
            <person name="Shirouzu T."/>
            <person name="Yoshinaga Y."/>
            <person name="Martin F.M."/>
            <person name="Grigoriev I.V."/>
            <person name="Hibbett D.S."/>
        </authorList>
    </citation>
    <scope>NUCLEOTIDE SEQUENCE [LARGE SCALE GENOMIC DNA]</scope>
    <source>
        <strain evidence="2 3">HHB10207 ss-3</strain>
    </source>
</reference>
<dbReference type="AlphaFoldDB" id="A0A166ICL4"/>
<dbReference type="OrthoDB" id="2573559at2759"/>
<accession>A0A166ICL4</accession>
<feature type="compositionally biased region" description="Basic and acidic residues" evidence="1">
    <location>
        <begin position="576"/>
        <end position="590"/>
    </location>
</feature>
<feature type="compositionally biased region" description="Polar residues" evidence="1">
    <location>
        <begin position="539"/>
        <end position="553"/>
    </location>
</feature>
<feature type="region of interest" description="Disordered" evidence="1">
    <location>
        <begin position="1"/>
        <end position="51"/>
    </location>
</feature>
<dbReference type="EMBL" id="KV428007">
    <property type="protein sequence ID" value="KZT43620.1"/>
    <property type="molecule type" value="Genomic_DNA"/>
</dbReference>
<sequence length="714" mass="78724">MVNSADNAYQYVDIGVQTSPRKHVSEARPEHNDIPSARDEPHPESEVERTKKYAKSWIASTRQNDEQSSRAVSHPMPLEGLSVSKINMKSTFYVDGRQSGLESGEISTQRSVSSPGNIGFRVRRSTRASALDIPFRLQSSTNSTDSDDIHTSGSVVYHDSLDTSLTFRTCSPSSSSDSDSIEIIGNQPLSPSLLRNQEKEPGHSQVSFSDPPLIQSGDDGWLQWAHSPPRPIPALHGPLSLPYARCPSGAEGTLLTEPTNVNRVVWGLDEGDRPHLAHSHHADRAPSYTQQHHRWHSRDASQKNIPMSSRKITRTDEMNPVLQNSRQNHGLALLHPAQISHSKRDPSDGKENSVPSDWASAPAFVPKWTSSPTFDSHTTLSTPQFDHSPELSSSIASHSPNTPFLSPSLPSLGPISLSESVINEYLRLDQQYKNVRRQQEILAHRSGPSQLTTPPLSSPTIWNLPFSSEAAHLIATDEQLHDFRDGNPLLTPFAQYMPSPTLSDPLQMSEELRKLLLQRLHLSNGIIANEPGSLLPSLTDANSWSPNPSTHAHVSSGKDRPSPGLRPSMISSNWRAPRDAAQRPHSKDAFSDNVTNARVPQPSGLLHSRLPSLKAMQKPTLAPVPEEDDADVSRRPAKVQLPKSTPLDSVESPFYIVNGPSPSLPDVHHIVSNQQPLQVKLPAARSSTPQYRDNKNRRKTREVRSSASDHLLIH</sequence>
<gene>
    <name evidence="2" type="ORF">SISSUDRAFT_1124748</name>
</gene>
<protein>
    <submittedName>
        <fullName evidence="2">Uncharacterized protein</fullName>
    </submittedName>
</protein>
<organism evidence="2 3">
    <name type="scientific">Sistotremastrum suecicum HHB10207 ss-3</name>
    <dbReference type="NCBI Taxonomy" id="1314776"/>
    <lineage>
        <taxon>Eukaryota</taxon>
        <taxon>Fungi</taxon>
        <taxon>Dikarya</taxon>
        <taxon>Basidiomycota</taxon>
        <taxon>Agaricomycotina</taxon>
        <taxon>Agaricomycetes</taxon>
        <taxon>Sistotremastrales</taxon>
        <taxon>Sistotremastraceae</taxon>
        <taxon>Sistotremastrum</taxon>
    </lineage>
</organism>
<feature type="region of interest" description="Disordered" evidence="1">
    <location>
        <begin position="275"/>
        <end position="317"/>
    </location>
</feature>
<feature type="compositionally biased region" description="Basic and acidic residues" evidence="1">
    <location>
        <begin position="23"/>
        <end position="51"/>
    </location>
</feature>
<keyword evidence="3" id="KW-1185">Reference proteome</keyword>
<name>A0A166ICL4_9AGAM</name>
<evidence type="ECO:0000313" key="2">
    <source>
        <dbReference type="EMBL" id="KZT43620.1"/>
    </source>
</evidence>
<evidence type="ECO:0000313" key="3">
    <source>
        <dbReference type="Proteomes" id="UP000076798"/>
    </source>
</evidence>
<feature type="compositionally biased region" description="Basic and acidic residues" evidence="1">
    <location>
        <begin position="275"/>
        <end position="284"/>
    </location>
</feature>
<feature type="compositionally biased region" description="Polar residues" evidence="1">
    <location>
        <begin position="375"/>
        <end position="398"/>
    </location>
</feature>
<feature type="region of interest" description="Disordered" evidence="1">
    <location>
        <begin position="167"/>
        <end position="186"/>
    </location>
</feature>
<evidence type="ECO:0000256" key="1">
    <source>
        <dbReference type="SAM" id="MobiDB-lite"/>
    </source>
</evidence>
<dbReference type="STRING" id="1314776.A0A166ICL4"/>
<dbReference type="Proteomes" id="UP000076798">
    <property type="component" value="Unassembled WGS sequence"/>
</dbReference>
<proteinExistence type="predicted"/>
<feature type="region of interest" description="Disordered" evidence="1">
    <location>
        <begin position="681"/>
        <end position="714"/>
    </location>
</feature>